<keyword evidence="2" id="KW-1185">Reference proteome</keyword>
<dbReference type="InterPro" id="IPR001810">
    <property type="entry name" value="F-box_dom"/>
</dbReference>
<dbReference type="InterPro" id="IPR036047">
    <property type="entry name" value="F-box-like_dom_sf"/>
</dbReference>
<evidence type="ECO:0000259" key="1">
    <source>
        <dbReference type="PROSITE" id="PS50181"/>
    </source>
</evidence>
<evidence type="ECO:0000313" key="2">
    <source>
        <dbReference type="Proteomes" id="UP000046392"/>
    </source>
</evidence>
<dbReference type="Proteomes" id="UP000046392">
    <property type="component" value="Unplaced"/>
</dbReference>
<feature type="domain" description="F-box" evidence="1">
    <location>
        <begin position="9"/>
        <end position="56"/>
    </location>
</feature>
<organism evidence="2 3">
    <name type="scientific">Strongyloides papillosus</name>
    <name type="common">Intestinal threadworm</name>
    <dbReference type="NCBI Taxonomy" id="174720"/>
    <lineage>
        <taxon>Eukaryota</taxon>
        <taxon>Metazoa</taxon>
        <taxon>Ecdysozoa</taxon>
        <taxon>Nematoda</taxon>
        <taxon>Chromadorea</taxon>
        <taxon>Rhabditida</taxon>
        <taxon>Tylenchina</taxon>
        <taxon>Panagrolaimomorpha</taxon>
        <taxon>Strongyloidoidea</taxon>
        <taxon>Strongyloididae</taxon>
        <taxon>Strongyloides</taxon>
    </lineage>
</organism>
<sequence length="332" mass="39490">MFSNNDTFVFPIMYLPNEVIRLILKNVDWRTLYKVKLVSKFFDTFVKSNLDFFQKPKMNTLNMSSFYNKENTLEIYFSFFCEDKFINLERFSILVDEMRVEEIEYYLKKMDLSDVEYIWVKTNGKTIVFDILNRYFKSGTSVQSLHIEINNNPDFQIFSQFIQKMKYVNLLYLTNLCFTDKNIPKDYELPMIEKLSNLFLLECGCTCFVNCLMIKNLFINNKNLKEVKIYSKCNNFEVELVKNIKTRQDLCNNEEKSHKQYHIYLPHKNDIISNVEFIKYFPCGTYGMIDAIENYCTFGAIKDCQKCSASKAIYFRYIMPPKPIGINCELSI</sequence>
<dbReference type="AlphaFoldDB" id="A0A0N5C638"/>
<name>A0A0N5C638_STREA</name>
<reference evidence="3" key="1">
    <citation type="submission" date="2017-02" db="UniProtKB">
        <authorList>
            <consortium name="WormBaseParasite"/>
        </authorList>
    </citation>
    <scope>IDENTIFICATION</scope>
</reference>
<accession>A0A0N5C638</accession>
<protein>
    <submittedName>
        <fullName evidence="3">F-box domain-containing protein</fullName>
    </submittedName>
</protein>
<proteinExistence type="predicted"/>
<dbReference type="WBParaSite" id="SPAL_0001341300.1">
    <property type="protein sequence ID" value="SPAL_0001341300.1"/>
    <property type="gene ID" value="SPAL_0001341300"/>
</dbReference>
<dbReference type="PROSITE" id="PS50181">
    <property type="entry name" value="FBOX"/>
    <property type="match status" value="1"/>
</dbReference>
<evidence type="ECO:0000313" key="3">
    <source>
        <dbReference type="WBParaSite" id="SPAL_0001341300.1"/>
    </source>
</evidence>
<dbReference type="SUPFAM" id="SSF81383">
    <property type="entry name" value="F-box domain"/>
    <property type="match status" value="1"/>
</dbReference>